<organism evidence="19 20">
    <name type="scientific">Parachitinimonas caeni</name>
    <dbReference type="NCBI Taxonomy" id="3031301"/>
    <lineage>
        <taxon>Bacteria</taxon>
        <taxon>Pseudomonadati</taxon>
        <taxon>Pseudomonadota</taxon>
        <taxon>Betaproteobacteria</taxon>
        <taxon>Neisseriales</taxon>
        <taxon>Chitinibacteraceae</taxon>
        <taxon>Parachitinimonas</taxon>
    </lineage>
</organism>
<dbReference type="PANTHER" id="PTHR45339">
    <property type="entry name" value="HYBRID SIGNAL TRANSDUCTION HISTIDINE KINASE J"/>
    <property type="match status" value="1"/>
</dbReference>
<dbReference type="CDD" id="cd17546">
    <property type="entry name" value="REC_hyHK_CKI1_RcsC-like"/>
    <property type="match status" value="1"/>
</dbReference>
<feature type="domain" description="PAS" evidence="16">
    <location>
        <begin position="237"/>
        <end position="314"/>
    </location>
</feature>
<gene>
    <name evidence="19" type="ORF">PZA18_04590</name>
</gene>
<keyword evidence="6" id="KW-0812">Transmembrane</keyword>
<dbReference type="SUPFAM" id="SSF55874">
    <property type="entry name" value="ATPase domain of HSP90 chaperone/DNA topoisomerase II/histidine kinase"/>
    <property type="match status" value="1"/>
</dbReference>
<protein>
    <recommendedName>
        <fullName evidence="3">histidine kinase</fullName>
        <ecNumber evidence="3">2.7.13.3</ecNumber>
    </recommendedName>
</protein>
<dbReference type="PROSITE" id="PS50894">
    <property type="entry name" value="HPT"/>
    <property type="match status" value="1"/>
</dbReference>
<dbReference type="InterPro" id="IPR003594">
    <property type="entry name" value="HATPase_dom"/>
</dbReference>
<proteinExistence type="predicted"/>
<dbReference type="PRINTS" id="PR00344">
    <property type="entry name" value="BCTRLSENSOR"/>
</dbReference>
<evidence type="ECO:0000256" key="2">
    <source>
        <dbReference type="ARBA" id="ARBA00004651"/>
    </source>
</evidence>
<dbReference type="InterPro" id="IPR035965">
    <property type="entry name" value="PAS-like_dom_sf"/>
</dbReference>
<comment type="subcellular location">
    <subcellularLocation>
        <location evidence="2">Cell membrane</location>
        <topology evidence="2">Multi-pass membrane protein</topology>
    </subcellularLocation>
</comment>
<evidence type="ECO:0000256" key="7">
    <source>
        <dbReference type="ARBA" id="ARBA00022741"/>
    </source>
</evidence>
<evidence type="ECO:0000259" key="18">
    <source>
        <dbReference type="PROSITE" id="PS50894"/>
    </source>
</evidence>
<evidence type="ECO:0000256" key="5">
    <source>
        <dbReference type="ARBA" id="ARBA00022553"/>
    </source>
</evidence>
<dbReference type="InterPro" id="IPR011006">
    <property type="entry name" value="CheY-like_superfamily"/>
</dbReference>
<dbReference type="InterPro" id="IPR036890">
    <property type="entry name" value="HATPase_C_sf"/>
</dbReference>
<dbReference type="InterPro" id="IPR005467">
    <property type="entry name" value="His_kinase_dom"/>
</dbReference>
<keyword evidence="5 13" id="KW-0597">Phosphoprotein</keyword>
<dbReference type="InterPro" id="IPR004358">
    <property type="entry name" value="Sig_transdc_His_kin-like_C"/>
</dbReference>
<dbReference type="InterPro" id="IPR001789">
    <property type="entry name" value="Sig_transdc_resp-reg_receiver"/>
</dbReference>
<evidence type="ECO:0000256" key="8">
    <source>
        <dbReference type="ARBA" id="ARBA00022840"/>
    </source>
</evidence>
<dbReference type="PROSITE" id="PS50112">
    <property type="entry name" value="PAS"/>
    <property type="match status" value="1"/>
</dbReference>
<dbReference type="Pfam" id="PF00512">
    <property type="entry name" value="HisKA"/>
    <property type="match status" value="1"/>
</dbReference>
<dbReference type="SMART" id="SM00388">
    <property type="entry name" value="HisKA"/>
    <property type="match status" value="1"/>
</dbReference>
<feature type="domain" description="Response regulatory" evidence="15">
    <location>
        <begin position="624"/>
        <end position="743"/>
    </location>
</feature>
<dbReference type="InterPro" id="IPR008207">
    <property type="entry name" value="Sig_transdc_His_kin_Hpt_dom"/>
</dbReference>
<evidence type="ECO:0000256" key="9">
    <source>
        <dbReference type="ARBA" id="ARBA00022989"/>
    </source>
</evidence>
<comment type="caution">
    <text evidence="19">The sequence shown here is derived from an EMBL/GenBank/DDBJ whole genome shotgun (WGS) entry which is preliminary data.</text>
</comment>
<evidence type="ECO:0000256" key="6">
    <source>
        <dbReference type="ARBA" id="ARBA00022692"/>
    </source>
</evidence>
<dbReference type="Pfam" id="PF02518">
    <property type="entry name" value="HATPase_c"/>
    <property type="match status" value="1"/>
</dbReference>
<dbReference type="RefSeq" id="WP_284099616.1">
    <property type="nucleotide sequence ID" value="NZ_JARRAF010000004.1"/>
</dbReference>
<dbReference type="Gene3D" id="1.20.120.160">
    <property type="entry name" value="HPT domain"/>
    <property type="match status" value="1"/>
</dbReference>
<dbReference type="SUPFAM" id="SSF52172">
    <property type="entry name" value="CheY-like"/>
    <property type="match status" value="1"/>
</dbReference>
<name>A0ABT7DTH7_9NEIS</name>
<comment type="catalytic activity">
    <reaction evidence="1">
        <text>ATP + protein L-histidine = ADP + protein N-phospho-L-histidine.</text>
        <dbReference type="EC" id="2.7.13.3"/>
    </reaction>
</comment>
<feature type="domain" description="Histidine kinase" evidence="14">
    <location>
        <begin position="384"/>
        <end position="605"/>
    </location>
</feature>
<dbReference type="PROSITE" id="PS50113">
    <property type="entry name" value="PAC"/>
    <property type="match status" value="1"/>
</dbReference>
<dbReference type="Gene3D" id="1.10.287.130">
    <property type="match status" value="1"/>
</dbReference>
<evidence type="ECO:0000259" key="16">
    <source>
        <dbReference type="PROSITE" id="PS50112"/>
    </source>
</evidence>
<evidence type="ECO:0000256" key="3">
    <source>
        <dbReference type="ARBA" id="ARBA00012438"/>
    </source>
</evidence>
<dbReference type="InterPro" id="IPR000700">
    <property type="entry name" value="PAS-assoc_C"/>
</dbReference>
<dbReference type="CDD" id="cd00130">
    <property type="entry name" value="PAS"/>
    <property type="match status" value="1"/>
</dbReference>
<evidence type="ECO:0000259" key="17">
    <source>
        <dbReference type="PROSITE" id="PS50113"/>
    </source>
</evidence>
<reference evidence="19" key="1">
    <citation type="submission" date="2023-03" db="EMBL/GenBank/DDBJ databases">
        <title>Chitinimonas shenzhenensis gen. nov., sp. nov., a novel member of family Burkholderiaceae isolated from activated sludge collected in Shen Zhen, China.</title>
        <authorList>
            <person name="Wang X."/>
        </authorList>
    </citation>
    <scope>NUCLEOTIDE SEQUENCE</scope>
    <source>
        <strain evidence="19">DQS-5</strain>
    </source>
</reference>
<dbReference type="CDD" id="cd16922">
    <property type="entry name" value="HATPase_EvgS-ArcB-TorS-like"/>
    <property type="match status" value="1"/>
</dbReference>
<evidence type="ECO:0000256" key="4">
    <source>
        <dbReference type="ARBA" id="ARBA00022475"/>
    </source>
</evidence>
<keyword evidence="10" id="KW-0902">Two-component regulatory system</keyword>
<evidence type="ECO:0000256" key="13">
    <source>
        <dbReference type="PROSITE-ProRule" id="PRU00169"/>
    </source>
</evidence>
<dbReference type="InterPro" id="IPR000014">
    <property type="entry name" value="PAS"/>
</dbReference>
<dbReference type="Pfam" id="PF00072">
    <property type="entry name" value="Response_reg"/>
    <property type="match status" value="1"/>
</dbReference>
<keyword evidence="9" id="KW-1133">Transmembrane helix</keyword>
<dbReference type="Gene3D" id="3.30.565.10">
    <property type="entry name" value="Histidine kinase-like ATPase, C-terminal domain"/>
    <property type="match status" value="1"/>
</dbReference>
<evidence type="ECO:0000256" key="10">
    <source>
        <dbReference type="ARBA" id="ARBA00023012"/>
    </source>
</evidence>
<dbReference type="NCBIfam" id="TIGR00229">
    <property type="entry name" value="sensory_box"/>
    <property type="match status" value="1"/>
</dbReference>
<evidence type="ECO:0000256" key="1">
    <source>
        <dbReference type="ARBA" id="ARBA00000085"/>
    </source>
</evidence>
<accession>A0ABT7DTH7</accession>
<dbReference type="SMART" id="SM00448">
    <property type="entry name" value="REC"/>
    <property type="match status" value="1"/>
</dbReference>
<dbReference type="EMBL" id="JARRAF010000004">
    <property type="protein sequence ID" value="MDK2123326.1"/>
    <property type="molecule type" value="Genomic_DNA"/>
</dbReference>
<evidence type="ECO:0000256" key="12">
    <source>
        <dbReference type="PROSITE-ProRule" id="PRU00110"/>
    </source>
</evidence>
<dbReference type="PANTHER" id="PTHR45339:SF1">
    <property type="entry name" value="HYBRID SIGNAL TRANSDUCTION HISTIDINE KINASE J"/>
    <property type="match status" value="1"/>
</dbReference>
<dbReference type="Pfam" id="PF13426">
    <property type="entry name" value="PAS_9"/>
    <property type="match status" value="1"/>
</dbReference>
<keyword evidence="4" id="KW-1003">Cell membrane</keyword>
<feature type="modified residue" description="4-aspartylphosphate" evidence="13">
    <location>
        <position position="673"/>
    </location>
</feature>
<keyword evidence="11" id="KW-0472">Membrane</keyword>
<dbReference type="InterPro" id="IPR036097">
    <property type="entry name" value="HisK_dim/P_sf"/>
</dbReference>
<evidence type="ECO:0000256" key="11">
    <source>
        <dbReference type="ARBA" id="ARBA00023136"/>
    </source>
</evidence>
<dbReference type="InterPro" id="IPR036641">
    <property type="entry name" value="HPT_dom_sf"/>
</dbReference>
<dbReference type="SUPFAM" id="SSF47384">
    <property type="entry name" value="Homodimeric domain of signal transducing histidine kinase"/>
    <property type="match status" value="1"/>
</dbReference>
<evidence type="ECO:0000259" key="15">
    <source>
        <dbReference type="PROSITE" id="PS50110"/>
    </source>
</evidence>
<dbReference type="SMART" id="SM00091">
    <property type="entry name" value="PAS"/>
    <property type="match status" value="3"/>
</dbReference>
<dbReference type="SUPFAM" id="SSF47226">
    <property type="entry name" value="Histidine-containing phosphotransfer domain, HPT domain"/>
    <property type="match status" value="1"/>
</dbReference>
<keyword evidence="8 19" id="KW-0067">ATP-binding</keyword>
<feature type="modified residue" description="Phosphohistidine" evidence="12">
    <location>
        <position position="817"/>
    </location>
</feature>
<keyword evidence="20" id="KW-1185">Reference proteome</keyword>
<feature type="domain" description="HPt" evidence="18">
    <location>
        <begin position="778"/>
        <end position="882"/>
    </location>
</feature>
<dbReference type="PROSITE" id="PS50109">
    <property type="entry name" value="HIS_KIN"/>
    <property type="match status" value="1"/>
</dbReference>
<sequence length="884" mass="97756">MKAIEWSTLPAYEWLATPVWVFDLSLWRIRWANAEAVRLWQASSLEALLQQDFSGISEVAIVRLTAALARVSAGECCSEQWTIYPGQEPKPLHLTEMAVALPEGRMGLLFQAQLADQIADPATLRGLEAMRHTDAVVALFGLDAGVLMHNPAALQAFPQLADTNSRNHLTELFIDTDLGLLVWSQAVAGEVASVEAELQTRRGQVWFSIDLRQIPDPVTGSTALLLNARDVSGQRESEDQFRLLFEQSADAMLLVDPRNNRVVDCNAATLEMLGVDRGELIGHDTARFYPTTQPDGSLSVERARQAVELVRRRGWHRFDWQFRRDDGSDLFVEIAITEVTLGDRSLILGIWRDLTLRRAFERQLIDAREAAEAASVAKSQFLANMSHEIRTPMNAIVGVSGLLAETGLNDEQRELVEIVRVSSQNLLKIINDILDFSRIEAGKLAIVQEPFSLREVVDQTIAVLGLSAEDKGLALANEVAEAVPNGLLGDPGRLQQVLVNLIGNAIKFTEVGTVSLRVKLEAAEPSQVRLRFTVEDTGIGIAPDKQGAVFESFSQADNSITRRYGGTGLGLTLSRRLVTMMGGKMWLESELGKGSTFRFTLEFPIAEPVVEPQPQEAEIAKPMNILVVEDHPINRRLASALLERDGHVVTLAENGAEALEQFASQPFDLVLMDMQMPVMDGLEATQRIRAMEREWDNKPVPIVALTANVLPADRLACFEAGMDAYLSKPIMPDALRRTLVDAAAGRLGSSPETLPVAEHGLPPALFDPDQARQHAGIDHALFRQLAEMFVRSWPAEREECLSAMEHDDAITVQRFAHRLKSTLAAVGAAQAALLAAEFDRMAKQMLRVGGEHQMSELHPQWVKLDDTIRLSVRKMRRWLAKGQT</sequence>
<feature type="domain" description="PAC" evidence="17">
    <location>
        <begin position="316"/>
        <end position="366"/>
    </location>
</feature>
<dbReference type="Proteomes" id="UP001172778">
    <property type="component" value="Unassembled WGS sequence"/>
</dbReference>
<dbReference type="SMART" id="SM00387">
    <property type="entry name" value="HATPase_c"/>
    <property type="match status" value="1"/>
</dbReference>
<dbReference type="Gene3D" id="3.30.450.20">
    <property type="entry name" value="PAS domain"/>
    <property type="match status" value="1"/>
</dbReference>
<evidence type="ECO:0000313" key="19">
    <source>
        <dbReference type="EMBL" id="MDK2123326.1"/>
    </source>
</evidence>
<dbReference type="Pfam" id="PF01627">
    <property type="entry name" value="Hpt"/>
    <property type="match status" value="1"/>
</dbReference>
<keyword evidence="7" id="KW-0547">Nucleotide-binding</keyword>
<dbReference type="CDD" id="cd00082">
    <property type="entry name" value="HisKA"/>
    <property type="match status" value="1"/>
</dbReference>
<dbReference type="SUPFAM" id="SSF55785">
    <property type="entry name" value="PYP-like sensor domain (PAS domain)"/>
    <property type="match status" value="1"/>
</dbReference>
<dbReference type="EC" id="2.7.13.3" evidence="3"/>
<dbReference type="InterPro" id="IPR003661">
    <property type="entry name" value="HisK_dim/P_dom"/>
</dbReference>
<evidence type="ECO:0000313" key="20">
    <source>
        <dbReference type="Proteomes" id="UP001172778"/>
    </source>
</evidence>
<dbReference type="Gene3D" id="3.40.50.2300">
    <property type="match status" value="1"/>
</dbReference>
<dbReference type="PROSITE" id="PS50110">
    <property type="entry name" value="RESPONSE_REGULATORY"/>
    <property type="match status" value="1"/>
</dbReference>
<evidence type="ECO:0000259" key="14">
    <source>
        <dbReference type="PROSITE" id="PS50109"/>
    </source>
</evidence>
<dbReference type="GO" id="GO:0005524">
    <property type="term" value="F:ATP binding"/>
    <property type="evidence" value="ECO:0007669"/>
    <property type="project" value="UniProtKB-KW"/>
</dbReference>